<proteinExistence type="predicted"/>
<dbReference type="AlphaFoldDB" id="A0A2G2Y374"/>
<evidence type="ECO:0000313" key="3">
    <source>
        <dbReference type="Proteomes" id="UP000222542"/>
    </source>
</evidence>
<reference evidence="2 3" key="1">
    <citation type="journal article" date="2014" name="Nat. Genet.">
        <title>Genome sequence of the hot pepper provides insights into the evolution of pungency in Capsicum species.</title>
        <authorList>
            <person name="Kim S."/>
            <person name="Park M."/>
            <person name="Yeom S.I."/>
            <person name="Kim Y.M."/>
            <person name="Lee J.M."/>
            <person name="Lee H.A."/>
            <person name="Seo E."/>
            <person name="Choi J."/>
            <person name="Cheong K."/>
            <person name="Kim K.T."/>
            <person name="Jung K."/>
            <person name="Lee G.W."/>
            <person name="Oh S.K."/>
            <person name="Bae C."/>
            <person name="Kim S.B."/>
            <person name="Lee H.Y."/>
            <person name="Kim S.Y."/>
            <person name="Kim M.S."/>
            <person name="Kang B.C."/>
            <person name="Jo Y.D."/>
            <person name="Yang H.B."/>
            <person name="Jeong H.J."/>
            <person name="Kang W.H."/>
            <person name="Kwon J.K."/>
            <person name="Shin C."/>
            <person name="Lim J.Y."/>
            <person name="Park J.H."/>
            <person name="Huh J.H."/>
            <person name="Kim J.S."/>
            <person name="Kim B.D."/>
            <person name="Cohen O."/>
            <person name="Paran I."/>
            <person name="Suh M.C."/>
            <person name="Lee S.B."/>
            <person name="Kim Y.K."/>
            <person name="Shin Y."/>
            <person name="Noh S.J."/>
            <person name="Park J."/>
            <person name="Seo Y.S."/>
            <person name="Kwon S.Y."/>
            <person name="Kim H.A."/>
            <person name="Park J.M."/>
            <person name="Kim H.J."/>
            <person name="Choi S.B."/>
            <person name="Bosland P.W."/>
            <person name="Reeves G."/>
            <person name="Jo S.H."/>
            <person name="Lee B.W."/>
            <person name="Cho H.T."/>
            <person name="Choi H.S."/>
            <person name="Lee M.S."/>
            <person name="Yu Y."/>
            <person name="Do Choi Y."/>
            <person name="Park B.S."/>
            <person name="van Deynze A."/>
            <person name="Ashrafi H."/>
            <person name="Hill T."/>
            <person name="Kim W.T."/>
            <person name="Pai H.S."/>
            <person name="Ahn H.K."/>
            <person name="Yeam I."/>
            <person name="Giovannoni J.J."/>
            <person name="Rose J.K."/>
            <person name="Sorensen I."/>
            <person name="Lee S.J."/>
            <person name="Kim R.W."/>
            <person name="Choi I.Y."/>
            <person name="Choi B.S."/>
            <person name="Lim J.S."/>
            <person name="Lee Y.H."/>
            <person name="Choi D."/>
        </authorList>
    </citation>
    <scope>NUCLEOTIDE SEQUENCE [LARGE SCALE GENOMIC DNA]</scope>
    <source>
        <strain evidence="3">cv. CM334</strain>
    </source>
</reference>
<dbReference type="PANTHER" id="PTHR38530">
    <property type="entry name" value="OS06G0468300 PROTEIN"/>
    <property type="match status" value="1"/>
</dbReference>
<dbReference type="OMA" id="INHTDPD"/>
<dbReference type="OrthoDB" id="730111at2759"/>
<evidence type="ECO:0000313" key="2">
    <source>
        <dbReference type="EMBL" id="PHT64192.1"/>
    </source>
</evidence>
<dbReference type="EMBL" id="AYRZ02000018">
    <property type="protein sequence ID" value="PHT64192.1"/>
    <property type="molecule type" value="Genomic_DNA"/>
</dbReference>
<dbReference type="CDD" id="cd15489">
    <property type="entry name" value="PHD_SF"/>
    <property type="match status" value="1"/>
</dbReference>
<feature type="region of interest" description="Disordered" evidence="1">
    <location>
        <begin position="526"/>
        <end position="562"/>
    </location>
</feature>
<keyword evidence="3" id="KW-1185">Reference proteome</keyword>
<name>A0A2G2Y374_CAPAN</name>
<sequence length="562" mass="62986">MMSYSNRPVYVNPPPLKKHVKIRFTMAQNPKHLLQRMTPPPPTTDTSSENPKISIPIQSSSSSSLRVTRDLPNLSDCHGCGVRINHTDPDDRLQTLGSVWRIVLVCKKCIRYVNSGQACPYCFKDTDDDDSGCLKCSSRCKRLVHKDCISRYENSPPWSFTSSDQRVKSGKFVCIDCWVPSFFRGKSIGVCRKIEKYVSKTQNSTSDFKLRKVVLALKAKDSPLRKSVVAKNALKFVVKKDKNKGLLKTSRISNDDTNLTEVVNDAEFAFQLHRSMNSSPRISRTLCPRNSSYVGGPENVSCKLLDLGQTVSNSTGERLKVYSRTRYRGNIVRTSPETLPCVMVYSRTRLKEKVGQTSSEAPPSVAVYSRTRLKEKVGKDSSDASPCVMVYSRTRLKEKVCQPTSEAPPCVTMNERDPCVDSAHLKAELLTYKRNRLKRKMCKERVGLSGLIKEELDLGDDCRDLSGLKVSQLEGSQHNLHLQDASTLGPLSSGGDNTVQGEFCTNYTVKAESYNTQQDHFLLKYSRKKNRSAPGADVNEESTPDRSIPTNWFVESRSSSNC</sequence>
<protein>
    <submittedName>
        <fullName evidence="2">Uncharacterized protein</fullName>
    </submittedName>
</protein>
<feature type="region of interest" description="Disordered" evidence="1">
    <location>
        <begin position="33"/>
        <end position="60"/>
    </location>
</feature>
<evidence type="ECO:0000256" key="1">
    <source>
        <dbReference type="SAM" id="MobiDB-lite"/>
    </source>
</evidence>
<accession>A0A2G2Y374</accession>
<comment type="caution">
    <text evidence="2">The sequence shown here is derived from an EMBL/GenBank/DDBJ whole genome shotgun (WGS) entry which is preliminary data.</text>
</comment>
<reference evidence="2 3" key="2">
    <citation type="journal article" date="2017" name="Genome Biol.">
        <title>New reference genome sequences of hot pepper reveal the massive evolution of plant disease-resistance genes by retroduplication.</title>
        <authorList>
            <person name="Kim S."/>
            <person name="Park J."/>
            <person name="Yeom S.I."/>
            <person name="Kim Y.M."/>
            <person name="Seo E."/>
            <person name="Kim K.T."/>
            <person name="Kim M.S."/>
            <person name="Lee J.M."/>
            <person name="Cheong K."/>
            <person name="Shin H.S."/>
            <person name="Kim S.B."/>
            <person name="Han K."/>
            <person name="Lee J."/>
            <person name="Park M."/>
            <person name="Lee H.A."/>
            <person name="Lee H.Y."/>
            <person name="Lee Y."/>
            <person name="Oh S."/>
            <person name="Lee J.H."/>
            <person name="Choi E."/>
            <person name="Choi E."/>
            <person name="Lee S.E."/>
            <person name="Jeon J."/>
            <person name="Kim H."/>
            <person name="Choi G."/>
            <person name="Song H."/>
            <person name="Lee J."/>
            <person name="Lee S.C."/>
            <person name="Kwon J.K."/>
            <person name="Lee H.Y."/>
            <person name="Koo N."/>
            <person name="Hong Y."/>
            <person name="Kim R.W."/>
            <person name="Kang W.H."/>
            <person name="Huh J.H."/>
            <person name="Kang B.C."/>
            <person name="Yang T.J."/>
            <person name="Lee Y.H."/>
            <person name="Bennetzen J.L."/>
            <person name="Choi D."/>
        </authorList>
    </citation>
    <scope>NUCLEOTIDE SEQUENCE [LARGE SCALE GENOMIC DNA]</scope>
    <source>
        <strain evidence="3">cv. CM334</strain>
    </source>
</reference>
<dbReference type="Proteomes" id="UP000222542">
    <property type="component" value="Unassembled WGS sequence"/>
</dbReference>
<dbReference type="Gramene" id="PHT64192">
    <property type="protein sequence ID" value="PHT64192"/>
    <property type="gene ID" value="T459_32065"/>
</dbReference>
<gene>
    <name evidence="2" type="ORF">T459_32065</name>
</gene>
<organism evidence="2 3">
    <name type="scientific">Capsicum annuum</name>
    <name type="common">Capsicum pepper</name>
    <dbReference type="NCBI Taxonomy" id="4072"/>
    <lineage>
        <taxon>Eukaryota</taxon>
        <taxon>Viridiplantae</taxon>
        <taxon>Streptophyta</taxon>
        <taxon>Embryophyta</taxon>
        <taxon>Tracheophyta</taxon>
        <taxon>Spermatophyta</taxon>
        <taxon>Magnoliopsida</taxon>
        <taxon>eudicotyledons</taxon>
        <taxon>Gunneridae</taxon>
        <taxon>Pentapetalae</taxon>
        <taxon>asterids</taxon>
        <taxon>lamiids</taxon>
        <taxon>Solanales</taxon>
        <taxon>Solanaceae</taxon>
        <taxon>Solanoideae</taxon>
        <taxon>Capsiceae</taxon>
        <taxon>Capsicum</taxon>
    </lineage>
</organism>